<keyword evidence="4" id="KW-0804">Transcription</keyword>
<evidence type="ECO:0000256" key="3">
    <source>
        <dbReference type="ARBA" id="ARBA00023016"/>
    </source>
</evidence>
<dbReference type="PANTHER" id="PTHR34824:SF1">
    <property type="entry name" value="HEAT-INDUCIBLE TRANSCRIPTION REPRESSOR HRCA"/>
    <property type="match status" value="1"/>
</dbReference>
<evidence type="ECO:0000256" key="2">
    <source>
        <dbReference type="ARBA" id="ARBA00023015"/>
    </source>
</evidence>
<feature type="domain" description="Heat-inducible transcription repressor HrcA C-terminal" evidence="5">
    <location>
        <begin position="104"/>
        <end position="213"/>
    </location>
</feature>
<dbReference type="EMBL" id="MFFU01000030">
    <property type="protein sequence ID" value="OGF19006.1"/>
    <property type="molecule type" value="Genomic_DNA"/>
</dbReference>
<evidence type="ECO:0000313" key="7">
    <source>
        <dbReference type="Proteomes" id="UP000177691"/>
    </source>
</evidence>
<accession>A0A1F5RX58</accession>
<dbReference type="Gene3D" id="1.10.10.10">
    <property type="entry name" value="Winged helix-like DNA-binding domain superfamily/Winged helix DNA-binding domain"/>
    <property type="match status" value="1"/>
</dbReference>
<dbReference type="Pfam" id="PF01628">
    <property type="entry name" value="HrcA"/>
    <property type="match status" value="1"/>
</dbReference>
<evidence type="ECO:0000256" key="1">
    <source>
        <dbReference type="ARBA" id="ARBA00022491"/>
    </source>
</evidence>
<keyword evidence="2" id="KW-0805">Transcription regulation</keyword>
<dbReference type="InterPro" id="IPR029016">
    <property type="entry name" value="GAF-like_dom_sf"/>
</dbReference>
<organism evidence="6 7">
    <name type="scientific">Candidatus Falkowbacteria bacterium RIFCSPHIGHO2_02_FULL_45_15</name>
    <dbReference type="NCBI Taxonomy" id="1797987"/>
    <lineage>
        <taxon>Bacteria</taxon>
        <taxon>Candidatus Falkowiibacteriota</taxon>
    </lineage>
</organism>
<keyword evidence="3" id="KW-0346">Stress response</keyword>
<dbReference type="AlphaFoldDB" id="A0A1F5RX58"/>
<evidence type="ECO:0000256" key="4">
    <source>
        <dbReference type="ARBA" id="ARBA00023163"/>
    </source>
</evidence>
<dbReference type="Proteomes" id="UP000177691">
    <property type="component" value="Unassembled WGS sequence"/>
</dbReference>
<dbReference type="InterPro" id="IPR036390">
    <property type="entry name" value="WH_DNA-bd_sf"/>
</dbReference>
<name>A0A1F5RX58_9BACT</name>
<proteinExistence type="predicted"/>
<gene>
    <name evidence="6" type="ORF">A3D54_03055</name>
</gene>
<protein>
    <recommendedName>
        <fullName evidence="5">Heat-inducible transcription repressor HrcA C-terminal domain-containing protein</fullName>
    </recommendedName>
</protein>
<reference evidence="6 7" key="1">
    <citation type="journal article" date="2016" name="Nat. Commun.">
        <title>Thousands of microbial genomes shed light on interconnected biogeochemical processes in an aquifer system.</title>
        <authorList>
            <person name="Anantharaman K."/>
            <person name="Brown C.T."/>
            <person name="Hug L.A."/>
            <person name="Sharon I."/>
            <person name="Castelle C.J."/>
            <person name="Probst A.J."/>
            <person name="Thomas B.C."/>
            <person name="Singh A."/>
            <person name="Wilkins M.J."/>
            <person name="Karaoz U."/>
            <person name="Brodie E.L."/>
            <person name="Williams K.H."/>
            <person name="Hubbard S.S."/>
            <person name="Banfield J.F."/>
        </authorList>
    </citation>
    <scope>NUCLEOTIDE SEQUENCE [LARGE SCALE GENOMIC DNA]</scope>
</reference>
<dbReference type="Gene3D" id="3.30.450.40">
    <property type="match status" value="1"/>
</dbReference>
<dbReference type="InterPro" id="IPR036388">
    <property type="entry name" value="WH-like_DNA-bd_sf"/>
</dbReference>
<dbReference type="SUPFAM" id="SSF55781">
    <property type="entry name" value="GAF domain-like"/>
    <property type="match status" value="1"/>
</dbReference>
<dbReference type="GO" id="GO:0003677">
    <property type="term" value="F:DNA binding"/>
    <property type="evidence" value="ECO:0007669"/>
    <property type="project" value="InterPro"/>
</dbReference>
<keyword evidence="1" id="KW-0678">Repressor</keyword>
<evidence type="ECO:0000259" key="5">
    <source>
        <dbReference type="Pfam" id="PF01628"/>
    </source>
</evidence>
<dbReference type="GO" id="GO:0045892">
    <property type="term" value="P:negative regulation of DNA-templated transcription"/>
    <property type="evidence" value="ECO:0007669"/>
    <property type="project" value="TreeGrafter"/>
</dbReference>
<dbReference type="PANTHER" id="PTHR34824">
    <property type="entry name" value="HEAT-INDUCIBLE TRANSCRIPTION REPRESSOR HRCA"/>
    <property type="match status" value="1"/>
</dbReference>
<dbReference type="InterPro" id="IPR021153">
    <property type="entry name" value="HrcA_C"/>
</dbReference>
<evidence type="ECO:0000313" key="6">
    <source>
        <dbReference type="EMBL" id="OGF19006.1"/>
    </source>
</evidence>
<comment type="caution">
    <text evidence="6">The sequence shown here is derived from an EMBL/GenBank/DDBJ whole genome shotgun (WGS) entry which is preliminary data.</text>
</comment>
<dbReference type="InterPro" id="IPR002571">
    <property type="entry name" value="HrcA"/>
</dbReference>
<dbReference type="SUPFAM" id="SSF46785">
    <property type="entry name" value="Winged helix' DNA-binding domain"/>
    <property type="match status" value="1"/>
</dbReference>
<sequence length="226" mass="25611">MELRQQELLKIIIKEYIKTAEPISSGFLVEKFRLPYSPATVRNELVKLEEEGYIHQPHTSAGRIPTIKAYQFYIRNFLSPKQPAAKDTKNFSDFRGGEEISLKQAAKDLADLAGLAVFWAFSRNDLYYTGISNLLSQPEFAPASKVIDVSHVIDQMEEIINELYPQTTAEPQILIGDDNPFGAFCGAVITKYRTNSEYGMFGIIGPVRMDYDRCLGLVEYIKNNLK</sequence>